<dbReference type="EMBL" id="JBHSOW010000030">
    <property type="protein sequence ID" value="MFC5649172.1"/>
    <property type="molecule type" value="Genomic_DNA"/>
</dbReference>
<proteinExistence type="predicted"/>
<sequence length="89" mass="10260">MNNGQRMDRRSNSVVQTKVEPLELFWRLDSYVKKFLSTNAKKVDSVHGAEKELPDYYGASLQTRNVKELVLKRFRGNAAHSSRPGQIHE</sequence>
<dbReference type="Proteomes" id="UP001596047">
    <property type="component" value="Unassembled WGS sequence"/>
</dbReference>
<reference evidence="2" key="1">
    <citation type="journal article" date="2019" name="Int. J. Syst. Evol. Microbiol.">
        <title>The Global Catalogue of Microorganisms (GCM) 10K type strain sequencing project: providing services to taxonomists for standard genome sequencing and annotation.</title>
        <authorList>
            <consortium name="The Broad Institute Genomics Platform"/>
            <consortium name="The Broad Institute Genome Sequencing Center for Infectious Disease"/>
            <person name="Wu L."/>
            <person name="Ma J."/>
        </authorList>
    </citation>
    <scope>NUCLEOTIDE SEQUENCE [LARGE SCALE GENOMIC DNA]</scope>
    <source>
        <strain evidence="2">CGMCC 1.3240</strain>
    </source>
</reference>
<evidence type="ECO:0000313" key="1">
    <source>
        <dbReference type="EMBL" id="MFC5649172.1"/>
    </source>
</evidence>
<gene>
    <name evidence="1" type="ORF">ACFPYJ_08515</name>
</gene>
<organism evidence="1 2">
    <name type="scientific">Paenibacillus solisilvae</name>
    <dbReference type="NCBI Taxonomy" id="2486751"/>
    <lineage>
        <taxon>Bacteria</taxon>
        <taxon>Bacillati</taxon>
        <taxon>Bacillota</taxon>
        <taxon>Bacilli</taxon>
        <taxon>Bacillales</taxon>
        <taxon>Paenibacillaceae</taxon>
        <taxon>Paenibacillus</taxon>
    </lineage>
</organism>
<keyword evidence="2" id="KW-1185">Reference proteome</keyword>
<evidence type="ECO:0000313" key="2">
    <source>
        <dbReference type="Proteomes" id="UP001596047"/>
    </source>
</evidence>
<protein>
    <submittedName>
        <fullName evidence="1">Uncharacterized protein</fullName>
    </submittedName>
</protein>
<accession>A0ABW0VW06</accession>
<comment type="caution">
    <text evidence="1">The sequence shown here is derived from an EMBL/GenBank/DDBJ whole genome shotgun (WGS) entry which is preliminary data.</text>
</comment>
<name>A0ABW0VW06_9BACL</name>
<dbReference type="RefSeq" id="WP_379187671.1">
    <property type="nucleotide sequence ID" value="NZ_JBHSOW010000030.1"/>
</dbReference>